<feature type="compositionally biased region" description="Polar residues" evidence="1">
    <location>
        <begin position="13"/>
        <end position="41"/>
    </location>
</feature>
<protein>
    <submittedName>
        <fullName evidence="2">Uncharacterized protein</fullName>
    </submittedName>
</protein>
<feature type="region of interest" description="Disordered" evidence="1">
    <location>
        <begin position="157"/>
        <end position="182"/>
    </location>
</feature>
<dbReference type="EMBL" id="BLLK01000047">
    <property type="protein sequence ID" value="GFH54965.1"/>
    <property type="molecule type" value="Genomic_DNA"/>
</dbReference>
<comment type="caution">
    <text evidence="2">The sequence shown here is derived from an EMBL/GenBank/DDBJ whole genome shotgun (WGS) entry which is preliminary data.</text>
</comment>
<keyword evidence="3" id="KW-1185">Reference proteome</keyword>
<evidence type="ECO:0000313" key="2">
    <source>
        <dbReference type="EMBL" id="GFH54965.1"/>
    </source>
</evidence>
<reference evidence="2 3" key="1">
    <citation type="journal article" date="2021" name="Sci. Rep.">
        <title>The genome of the diatom Chaetoceros tenuissimus carries an ancient integrated fragment of an extant virus.</title>
        <authorList>
            <person name="Hongo Y."/>
            <person name="Kimura K."/>
            <person name="Takaki Y."/>
            <person name="Yoshida Y."/>
            <person name="Baba S."/>
            <person name="Kobayashi G."/>
            <person name="Nagasaki K."/>
            <person name="Hano T."/>
            <person name="Tomaru Y."/>
        </authorList>
    </citation>
    <scope>NUCLEOTIDE SEQUENCE [LARGE SCALE GENOMIC DNA]</scope>
    <source>
        <strain evidence="2 3">NIES-3715</strain>
    </source>
</reference>
<gene>
    <name evidence="2" type="ORF">CTEN210_11441</name>
</gene>
<accession>A0AAD3H948</accession>
<evidence type="ECO:0000313" key="3">
    <source>
        <dbReference type="Proteomes" id="UP001054902"/>
    </source>
</evidence>
<feature type="region of interest" description="Disordered" evidence="1">
    <location>
        <begin position="1"/>
        <end position="54"/>
    </location>
</feature>
<feature type="compositionally biased region" description="Polar residues" evidence="1">
    <location>
        <begin position="157"/>
        <end position="177"/>
    </location>
</feature>
<evidence type="ECO:0000256" key="1">
    <source>
        <dbReference type="SAM" id="MobiDB-lite"/>
    </source>
</evidence>
<proteinExistence type="predicted"/>
<dbReference type="Proteomes" id="UP001054902">
    <property type="component" value="Unassembled WGS sequence"/>
</dbReference>
<organism evidence="2 3">
    <name type="scientific">Chaetoceros tenuissimus</name>
    <dbReference type="NCBI Taxonomy" id="426638"/>
    <lineage>
        <taxon>Eukaryota</taxon>
        <taxon>Sar</taxon>
        <taxon>Stramenopiles</taxon>
        <taxon>Ochrophyta</taxon>
        <taxon>Bacillariophyta</taxon>
        <taxon>Coscinodiscophyceae</taxon>
        <taxon>Chaetocerotophycidae</taxon>
        <taxon>Chaetocerotales</taxon>
        <taxon>Chaetocerotaceae</taxon>
        <taxon>Chaetoceros</taxon>
    </lineage>
</organism>
<dbReference type="AlphaFoldDB" id="A0AAD3H948"/>
<name>A0AAD3H948_9STRA</name>
<sequence length="457" mass="51427">MKLFKKKKKDQESLNTPVKQTQPTKASPTALQFTPNENIPQETPKKKSKSKWKKLKRYITGKKKDSDKKELNLVSPDVQNKANNFYSNNTEGYEIVLEGEKNIQYEENPAAASPTRTNICGLKDTSCAPSLSDWNYFVNIMSGMFTSPFGDEPNVKSGNNQNEIPTTVLTRSGTDSRGITRRDSIPFDETQDEKLAIETTLEQKGLTDYFPGAQPQDENEVAEVHSYRKKNDGPIALEEAQEEKEHENDSLMDSPVRMGTEHVNEFPMEQQPFANENKADEELYDTVFTLKFLKEVSNIGIMLTYFQQLEGNMIPTIVNLTIKPGLARGSRLLEPELCWKDLRKPMDEGMQISLLGIDSITTSLNPDDDDNPFFTITTNEGQVHAFESPTLSERNYVVHGIRNVVAWLSYHLISGNMTAGTEIVSNLDEQRGESVGELPSLKTPVQAMSELSHAFLD</sequence>